<evidence type="ECO:0000313" key="3">
    <source>
        <dbReference type="EMBL" id="ACO31623.1"/>
    </source>
</evidence>
<evidence type="ECO:0000259" key="2">
    <source>
        <dbReference type="Pfam" id="PF15902"/>
    </source>
</evidence>
<dbReference type="eggNOG" id="COG4447">
    <property type="taxonomic scope" value="Bacteria"/>
</dbReference>
<proteinExistence type="predicted"/>
<name>C1F0Y7_ACIC5</name>
<dbReference type="STRING" id="240015.ACP_0487"/>
<evidence type="ECO:0000313" key="4">
    <source>
        <dbReference type="Proteomes" id="UP000002207"/>
    </source>
</evidence>
<sequence>MKVSSNIHFRSIGPAISGGRVTAVAGVAGNPDIYYAGAADGGVFRTNDGGTTWTAEFQHEPVASVGALAVDPQNSSVVWIGTGEANVRNDISYGDGVWRSTDAGHHWKHMGLDHTFQISRIVVNPLHPDTVLVAAMGSPWQDNADRGVYRTTDGGKSWQKVLYEGPQVGISDLAMDPKNPEIVFAATYRFRRTPWGYSEGGPEDAIYKSTDGGVTWKRLSGHGLPEDPVTRIGLAIAPSSPDVVYAVIGSKEGVLWRSDDSGEHWTLVSKDQEVDSRPFYFSHLAVDTKNPDHVFAISNNLEESTDGGHTFHQIAKSIHVDYHTMWIDPAGSGRILVGEDGGLALSMDNGKRWNFIHNLAIGQLYHVATTEQAFPMVCGGLQDNSGWCGPVQNRNPQGILDRDWFVLNGGDGIYAVPAADNPNLIYNSTQNQFLMVFHRESKQAENIEPYSVDFVGKGVADLKYRFAWDAAFAVSPDNPKVLYAGGNVVFQSEDRGRTWKVVSPDLTRNDKAKQGSSGGPVIKDNSGAEVYDAILRIAVAKSNPKVIWAGTDDGQVQVTRNGGQSWTNVSSHLSGLAPWGRVESIDISPTDPGDVLIAVDRHFSGDFKPYLFHTTDYGATWTSVSGNLPGDVYAHVVRRDLKNPNLYYAGLENGLYVSWDAGKNWYLFGLGLPDVAVYDMALNAHNNSLVLATHGRSVWVLDDLTPFQKFSPQVGDAPLTLFAPETAVRYWAWPELEAPGDQSFKGENPHFGAAFDYYLAQSADGPGELTIRDAAGKVVRTLKGMHKGAPVRMTPEAENAAAHAKAGKKGHGESAKSEVPWVPAEAGLHRIYWDLRAEGPVRWTSAPEFLRGPKSGAMLPPGTYTATLTIGGHSESKKFTVADDPASKAPLAGMQERYATEEAVLHELSQVDVALNRLHAIDMQLNALETAVKGEPQEAAITKAIETLRKQTKATRLKLTSNAGAEEGVLRVPDEIHEKLSGLAGNLEGEDSAPTAVLLAQKKRLDAEYQTALQAFDSYLSVDVAAFDHAIASQKLGGVVAGEALKP</sequence>
<dbReference type="EMBL" id="CP001472">
    <property type="protein sequence ID" value="ACO31623.1"/>
    <property type="molecule type" value="Genomic_DNA"/>
</dbReference>
<keyword evidence="4" id="KW-1185">Reference proteome</keyword>
<protein>
    <submittedName>
        <fullName evidence="3">BNR/Asp-box repeat protein</fullName>
    </submittedName>
</protein>
<dbReference type="Gene3D" id="2.130.10.10">
    <property type="entry name" value="YVTN repeat-like/Quinoprotein amine dehydrogenase"/>
    <property type="match status" value="4"/>
</dbReference>
<dbReference type="InterPro" id="IPR015943">
    <property type="entry name" value="WD40/YVTN_repeat-like_dom_sf"/>
</dbReference>
<dbReference type="PANTHER" id="PTHR43739">
    <property type="entry name" value="XYLOGLUCANASE (EUROFUNG)"/>
    <property type="match status" value="1"/>
</dbReference>
<keyword evidence="1" id="KW-0677">Repeat</keyword>
<reference evidence="3 4" key="1">
    <citation type="journal article" date="2009" name="Appl. Environ. Microbiol.">
        <title>Three genomes from the phylum Acidobacteria provide insight into the lifestyles of these microorganisms in soils.</title>
        <authorList>
            <person name="Ward N.L."/>
            <person name="Challacombe J.F."/>
            <person name="Janssen P.H."/>
            <person name="Henrissat B."/>
            <person name="Coutinho P.M."/>
            <person name="Wu M."/>
            <person name="Xie G."/>
            <person name="Haft D.H."/>
            <person name="Sait M."/>
            <person name="Badger J."/>
            <person name="Barabote R.D."/>
            <person name="Bradley B."/>
            <person name="Brettin T.S."/>
            <person name="Brinkac L.M."/>
            <person name="Bruce D."/>
            <person name="Creasy T."/>
            <person name="Daugherty S.C."/>
            <person name="Davidsen T.M."/>
            <person name="DeBoy R.T."/>
            <person name="Detter J.C."/>
            <person name="Dodson R.J."/>
            <person name="Durkin A.S."/>
            <person name="Ganapathy A."/>
            <person name="Gwinn-Giglio M."/>
            <person name="Han C.S."/>
            <person name="Khouri H."/>
            <person name="Kiss H."/>
            <person name="Kothari S.P."/>
            <person name="Madupu R."/>
            <person name="Nelson K.E."/>
            <person name="Nelson W.C."/>
            <person name="Paulsen I."/>
            <person name="Penn K."/>
            <person name="Ren Q."/>
            <person name="Rosovitz M.J."/>
            <person name="Selengut J.D."/>
            <person name="Shrivastava S."/>
            <person name="Sullivan S.A."/>
            <person name="Tapia R."/>
            <person name="Thompson L.S."/>
            <person name="Watkins K.L."/>
            <person name="Yang Q."/>
            <person name="Yu C."/>
            <person name="Zafar N."/>
            <person name="Zhou L."/>
            <person name="Kuske C.R."/>
        </authorList>
    </citation>
    <scope>NUCLEOTIDE SEQUENCE [LARGE SCALE GENOMIC DNA]</scope>
    <source>
        <strain evidence="4">ATCC 51196 / DSM 11244 / BCRC 80197 / JCM 7670 / NBRC 15755 / NCIMB 13165 / 161</strain>
    </source>
</reference>
<dbReference type="HOGENOM" id="CLU_004847_0_0_0"/>
<dbReference type="CDD" id="cd15482">
    <property type="entry name" value="Sialidase_non-viral"/>
    <property type="match status" value="2"/>
</dbReference>
<dbReference type="Pfam" id="PF15902">
    <property type="entry name" value="Sortilin-Vps10"/>
    <property type="match status" value="1"/>
</dbReference>
<dbReference type="InterPro" id="IPR052025">
    <property type="entry name" value="Xyloglucanase_GH74"/>
</dbReference>
<dbReference type="SUPFAM" id="SSF50939">
    <property type="entry name" value="Sialidases"/>
    <property type="match status" value="2"/>
</dbReference>
<feature type="domain" description="Sortilin N-terminal" evidence="2">
    <location>
        <begin position="97"/>
        <end position="220"/>
    </location>
</feature>
<dbReference type="KEGG" id="aca:ACP_0487"/>
<dbReference type="InterPro" id="IPR036278">
    <property type="entry name" value="Sialidase_sf"/>
</dbReference>
<evidence type="ECO:0000256" key="1">
    <source>
        <dbReference type="ARBA" id="ARBA00022737"/>
    </source>
</evidence>
<dbReference type="InterPro" id="IPR031778">
    <property type="entry name" value="Sortilin_N"/>
</dbReference>
<accession>C1F0Y7</accession>
<dbReference type="Proteomes" id="UP000002207">
    <property type="component" value="Chromosome"/>
</dbReference>
<gene>
    <name evidence="3" type="ordered locus">ACP_0487</name>
</gene>
<organism evidence="3 4">
    <name type="scientific">Acidobacterium capsulatum (strain ATCC 51196 / DSM 11244 / BCRC 80197 / JCM 7670 / NBRC 15755 / NCIMB 13165 / 161)</name>
    <dbReference type="NCBI Taxonomy" id="240015"/>
    <lineage>
        <taxon>Bacteria</taxon>
        <taxon>Pseudomonadati</taxon>
        <taxon>Acidobacteriota</taxon>
        <taxon>Terriglobia</taxon>
        <taxon>Terriglobales</taxon>
        <taxon>Acidobacteriaceae</taxon>
        <taxon>Acidobacterium</taxon>
    </lineage>
</organism>
<dbReference type="AlphaFoldDB" id="C1F0Y7"/>
<dbReference type="GO" id="GO:0010411">
    <property type="term" value="P:xyloglucan metabolic process"/>
    <property type="evidence" value="ECO:0007669"/>
    <property type="project" value="TreeGrafter"/>
</dbReference>
<dbReference type="InParanoid" id="C1F0Y7"/>
<dbReference type="PANTHER" id="PTHR43739:SF5">
    <property type="entry name" value="EXO-ALPHA-SIALIDASE"/>
    <property type="match status" value="1"/>
</dbReference>